<accession>A0A1S8MYT0</accession>
<dbReference type="Gene3D" id="1.10.10.1150">
    <property type="entry name" value="Coenzyme PQQ synthesis protein D (PqqD)"/>
    <property type="match status" value="1"/>
</dbReference>
<dbReference type="AlphaFoldDB" id="A0A1S8MYT0"/>
<organism evidence="1 2">
    <name type="scientific">Clostridium saccharobutylicum</name>
    <dbReference type="NCBI Taxonomy" id="169679"/>
    <lineage>
        <taxon>Bacteria</taxon>
        <taxon>Bacillati</taxon>
        <taxon>Bacillota</taxon>
        <taxon>Clostridia</taxon>
        <taxon>Eubacteriales</taxon>
        <taxon>Clostridiaceae</taxon>
        <taxon>Clostridium</taxon>
    </lineage>
</organism>
<dbReference type="NCBIfam" id="NF033536">
    <property type="entry name" value="lasso_PqqD_Bac"/>
    <property type="match status" value="1"/>
</dbReference>
<evidence type="ECO:0000313" key="1">
    <source>
        <dbReference type="EMBL" id="OOM09347.1"/>
    </source>
</evidence>
<evidence type="ECO:0000313" key="2">
    <source>
        <dbReference type="Proteomes" id="UP000191154"/>
    </source>
</evidence>
<evidence type="ECO:0008006" key="3">
    <source>
        <dbReference type="Google" id="ProtNLM"/>
    </source>
</evidence>
<dbReference type="Pfam" id="PF05402">
    <property type="entry name" value="PqqD"/>
    <property type="match status" value="1"/>
</dbReference>
<dbReference type="InterPro" id="IPR008792">
    <property type="entry name" value="PQQD"/>
</dbReference>
<dbReference type="InterPro" id="IPR041881">
    <property type="entry name" value="PqqD_sf"/>
</dbReference>
<dbReference type="STRING" id="169679.CSACC_28420"/>
<dbReference type="EMBL" id="LZYZ01000007">
    <property type="protein sequence ID" value="OOM09347.1"/>
    <property type="molecule type" value="Genomic_DNA"/>
</dbReference>
<gene>
    <name evidence="1" type="ORF">CLOSAC_36280</name>
</gene>
<proteinExistence type="predicted"/>
<dbReference type="RefSeq" id="WP_077866657.1">
    <property type="nucleotide sequence ID" value="NZ_LZYZ01000007.1"/>
</dbReference>
<dbReference type="Proteomes" id="UP000191154">
    <property type="component" value="Unassembled WGS sequence"/>
</dbReference>
<name>A0A1S8MYT0_CLOSA</name>
<protein>
    <recommendedName>
        <fullName evidence="3">Coenzyme PQQ synthesis protein D</fullName>
    </recommendedName>
</protein>
<sequence length="91" mass="10478">MLGYNTKVCQSKQIDTADLNGDKVMMNLDKGKYFALNSVGSHIWDMMIEEIYVKDLIKILLKEYNVNKKTCESNVLNYLGVLENEELITIK</sequence>
<comment type="caution">
    <text evidence="1">The sequence shown here is derived from an EMBL/GenBank/DDBJ whole genome shotgun (WGS) entry which is preliminary data.</text>
</comment>
<reference evidence="1 2" key="1">
    <citation type="submission" date="2016-05" db="EMBL/GenBank/DDBJ databases">
        <title>Microbial solvent formation.</title>
        <authorList>
            <person name="Poehlein A."/>
            <person name="Montoya Solano J.D."/>
            <person name="Flitsch S."/>
            <person name="Krabben P."/>
            <person name="Duerre P."/>
            <person name="Daniel R."/>
        </authorList>
    </citation>
    <scope>NUCLEOTIDE SEQUENCE [LARGE SCALE GENOMIC DNA]</scope>
    <source>
        <strain evidence="1 2">L1-8</strain>
    </source>
</reference>